<sequence length="282" mass="32523">MEDFNKSDVNLTTYFEEITRCSEDVNDTINDMYNNPELVSLKVGDSFNTFDDAETHICRFAEYKGFKIRLGHVKMVDTTKDIVDATEDNKVVHKVLMERSKEEQKRKQLEEWRQGIPSTASIVTQMKESVYYTASRFTIKEVESYIVYEFSQNKDMDDEPDVVYLSAKYLLESLGLAHTAVNKCMLHRDHEFVGLIEAYLEKIHAREHELQETAVPQYTIEEGNVMPIANPRKVVTKGRPRLAGHDQNVVTHEKSSKKWGQYTCGFCKEPGHNIATCLHKAK</sequence>
<accession>A0ACA9NTZ2</accession>
<evidence type="ECO:0000313" key="2">
    <source>
        <dbReference type="Proteomes" id="UP000789920"/>
    </source>
</evidence>
<name>A0ACA9NTZ2_9GLOM</name>
<dbReference type="Proteomes" id="UP000789920">
    <property type="component" value="Unassembled WGS sequence"/>
</dbReference>
<organism evidence="1 2">
    <name type="scientific">Racocetra persica</name>
    <dbReference type="NCBI Taxonomy" id="160502"/>
    <lineage>
        <taxon>Eukaryota</taxon>
        <taxon>Fungi</taxon>
        <taxon>Fungi incertae sedis</taxon>
        <taxon>Mucoromycota</taxon>
        <taxon>Glomeromycotina</taxon>
        <taxon>Glomeromycetes</taxon>
        <taxon>Diversisporales</taxon>
        <taxon>Gigasporaceae</taxon>
        <taxon>Racocetra</taxon>
    </lineage>
</organism>
<proteinExistence type="predicted"/>
<dbReference type="EMBL" id="CAJVQC010015546">
    <property type="protein sequence ID" value="CAG8668164.1"/>
    <property type="molecule type" value="Genomic_DNA"/>
</dbReference>
<keyword evidence="2" id="KW-1185">Reference proteome</keyword>
<reference evidence="1" key="1">
    <citation type="submission" date="2021-06" db="EMBL/GenBank/DDBJ databases">
        <authorList>
            <person name="Kallberg Y."/>
            <person name="Tangrot J."/>
            <person name="Rosling A."/>
        </authorList>
    </citation>
    <scope>NUCLEOTIDE SEQUENCE</scope>
    <source>
        <strain evidence="1">MA461A</strain>
    </source>
</reference>
<gene>
    <name evidence="1" type="ORF">RPERSI_LOCUS8562</name>
</gene>
<comment type="caution">
    <text evidence="1">The sequence shown here is derived from an EMBL/GenBank/DDBJ whole genome shotgun (WGS) entry which is preliminary data.</text>
</comment>
<feature type="non-terminal residue" evidence="1">
    <location>
        <position position="282"/>
    </location>
</feature>
<protein>
    <submittedName>
        <fullName evidence="1">6094_t:CDS:1</fullName>
    </submittedName>
</protein>
<evidence type="ECO:0000313" key="1">
    <source>
        <dbReference type="EMBL" id="CAG8668164.1"/>
    </source>
</evidence>